<evidence type="ECO:0000313" key="3">
    <source>
        <dbReference type="Proteomes" id="UP000784294"/>
    </source>
</evidence>
<evidence type="ECO:0000313" key="2">
    <source>
        <dbReference type="EMBL" id="VEL22057.1"/>
    </source>
</evidence>
<dbReference type="OrthoDB" id="276498at2759"/>
<organism evidence="2 3">
    <name type="scientific">Protopolystoma xenopodis</name>
    <dbReference type="NCBI Taxonomy" id="117903"/>
    <lineage>
        <taxon>Eukaryota</taxon>
        <taxon>Metazoa</taxon>
        <taxon>Spiralia</taxon>
        <taxon>Lophotrochozoa</taxon>
        <taxon>Platyhelminthes</taxon>
        <taxon>Monogenea</taxon>
        <taxon>Polyopisthocotylea</taxon>
        <taxon>Polystomatidea</taxon>
        <taxon>Polystomatidae</taxon>
        <taxon>Protopolystoma</taxon>
    </lineage>
</organism>
<dbReference type="InterPro" id="IPR013757">
    <property type="entry name" value="Topo_IIA_A_a_sf"/>
</dbReference>
<dbReference type="GO" id="GO:0003677">
    <property type="term" value="F:DNA binding"/>
    <property type="evidence" value="ECO:0007669"/>
    <property type="project" value="InterPro"/>
</dbReference>
<evidence type="ECO:0000256" key="1">
    <source>
        <dbReference type="SAM" id="MobiDB-lite"/>
    </source>
</evidence>
<proteinExistence type="predicted"/>
<dbReference type="SUPFAM" id="SSF56719">
    <property type="entry name" value="Type II DNA topoisomerase"/>
    <property type="match status" value="1"/>
</dbReference>
<dbReference type="Gene3D" id="1.10.268.10">
    <property type="entry name" value="Topoisomerase, domain 3"/>
    <property type="match status" value="1"/>
</dbReference>
<dbReference type="AlphaFoldDB" id="A0A448WWR5"/>
<dbReference type="GO" id="GO:0003918">
    <property type="term" value="F:DNA topoisomerase type II (double strand cut, ATP-hydrolyzing) activity"/>
    <property type="evidence" value="ECO:0007669"/>
    <property type="project" value="InterPro"/>
</dbReference>
<protein>
    <recommendedName>
        <fullName evidence="4">DNA topoisomerase type IIA domain-containing protein</fullName>
    </recommendedName>
</protein>
<feature type="region of interest" description="Disordered" evidence="1">
    <location>
        <begin position="67"/>
        <end position="90"/>
    </location>
</feature>
<keyword evidence="3" id="KW-1185">Reference proteome</keyword>
<accession>A0A448WWR5</accession>
<name>A0A448WWR5_9PLAT</name>
<comment type="caution">
    <text evidence="2">The sequence shown here is derived from an EMBL/GenBank/DDBJ whole genome shotgun (WGS) entry which is preliminary data.</text>
</comment>
<sequence length="202" mass="22277">MPLWSLTKERKDDLLAQRDSKQAELKALKELTPTSMWTKDLEKLEAAYLKRENDFKVALEEALDLGEKKLSSSKPSGSAARKGIKAQRRAKETLPDSFGRRIIPVVDSDLIRKVDGDRKKKALKRLAAGAGDEDDDIMNTSLTGEDYEFGGEDPKPLIERLSLGPVKSVGERNKPCKLVVKGNRGRGLARIGSKAGEEGMIS</sequence>
<evidence type="ECO:0008006" key="4">
    <source>
        <dbReference type="Google" id="ProtNLM"/>
    </source>
</evidence>
<reference evidence="2" key="1">
    <citation type="submission" date="2018-11" db="EMBL/GenBank/DDBJ databases">
        <authorList>
            <consortium name="Pathogen Informatics"/>
        </authorList>
    </citation>
    <scope>NUCLEOTIDE SEQUENCE</scope>
</reference>
<dbReference type="Proteomes" id="UP000784294">
    <property type="component" value="Unassembled WGS sequence"/>
</dbReference>
<dbReference type="GO" id="GO:0005524">
    <property type="term" value="F:ATP binding"/>
    <property type="evidence" value="ECO:0007669"/>
    <property type="project" value="InterPro"/>
</dbReference>
<gene>
    <name evidence="2" type="ORF">PXEA_LOCUS15497</name>
</gene>
<dbReference type="EMBL" id="CAAALY010054470">
    <property type="protein sequence ID" value="VEL22057.1"/>
    <property type="molecule type" value="Genomic_DNA"/>
</dbReference>
<dbReference type="InterPro" id="IPR013760">
    <property type="entry name" value="Topo_IIA-like_dom_sf"/>
</dbReference>